<dbReference type="PANTHER" id="PTHR43212">
    <property type="entry name" value="QUERCETIN 2,3-DIOXYGENASE"/>
    <property type="match status" value="1"/>
</dbReference>
<gene>
    <name evidence="4" type="ORF">CYMTET_16026</name>
</gene>
<reference evidence="4 5" key="1">
    <citation type="journal article" date="2015" name="Genome Biol. Evol.">
        <title>Comparative Genomics of a Bacterivorous Green Alga Reveals Evolutionary Causalities and Consequences of Phago-Mixotrophic Mode of Nutrition.</title>
        <authorList>
            <person name="Burns J.A."/>
            <person name="Paasch A."/>
            <person name="Narechania A."/>
            <person name="Kim E."/>
        </authorList>
    </citation>
    <scope>NUCLEOTIDE SEQUENCE [LARGE SCALE GENOMIC DNA]</scope>
    <source>
        <strain evidence="4 5">PLY_AMNH</strain>
    </source>
</reference>
<dbReference type="Proteomes" id="UP001190700">
    <property type="component" value="Unassembled WGS sequence"/>
</dbReference>
<dbReference type="InterPro" id="IPR012093">
    <property type="entry name" value="Pirin"/>
</dbReference>
<sequence length="244" mass="26696">MFLPGEHDFGPLKVVNDELLKPGGAFPIHHHNDVEIFSYVLEGDMTNKDANGVSKRISEGSCYHVTCGEGTHFAEANLGEKVCRYIQVWLRPKYSKGTPSFGAIPLAKKNRHNCLLKVLGGMQDDPHGGLPRLYQDASIYISEIDCGIQCNVILGKGKLLFVLCVGGSTIARLRYLSCPTKAKVHDVERIQPLEDGEPPWGQSESLDTGDAVEIRSCDDANYGQVALESGESGAHLLIIEMMQT</sequence>
<dbReference type="PANTHER" id="PTHR43212:SF3">
    <property type="entry name" value="QUERCETIN 2,3-DIOXYGENASE"/>
    <property type="match status" value="1"/>
</dbReference>
<dbReference type="EMBL" id="LGRX02006965">
    <property type="protein sequence ID" value="KAK3275861.1"/>
    <property type="molecule type" value="Genomic_DNA"/>
</dbReference>
<feature type="domain" description="Pirin N-terminal" evidence="3">
    <location>
        <begin position="16"/>
        <end position="90"/>
    </location>
</feature>
<dbReference type="InterPro" id="IPR011051">
    <property type="entry name" value="RmlC_Cupin_sf"/>
</dbReference>
<dbReference type="InterPro" id="IPR003829">
    <property type="entry name" value="Pirin_N_dom"/>
</dbReference>
<evidence type="ECO:0000313" key="5">
    <source>
        <dbReference type="Proteomes" id="UP001190700"/>
    </source>
</evidence>
<evidence type="ECO:0000256" key="1">
    <source>
        <dbReference type="ARBA" id="ARBA00008416"/>
    </source>
</evidence>
<protein>
    <recommendedName>
        <fullName evidence="3">Pirin N-terminal domain-containing protein</fullName>
    </recommendedName>
</protein>
<evidence type="ECO:0000313" key="4">
    <source>
        <dbReference type="EMBL" id="KAK3275861.1"/>
    </source>
</evidence>
<evidence type="ECO:0000256" key="2">
    <source>
        <dbReference type="RuleBase" id="RU003457"/>
    </source>
</evidence>
<comment type="similarity">
    <text evidence="1 2">Belongs to the pirin family.</text>
</comment>
<proteinExistence type="inferred from homology"/>
<keyword evidence="5" id="KW-1185">Reference proteome</keyword>
<dbReference type="SUPFAM" id="SSF51182">
    <property type="entry name" value="RmlC-like cupins"/>
    <property type="match status" value="1"/>
</dbReference>
<dbReference type="Gene3D" id="2.60.120.10">
    <property type="entry name" value="Jelly Rolls"/>
    <property type="match status" value="2"/>
</dbReference>
<dbReference type="InterPro" id="IPR014710">
    <property type="entry name" value="RmlC-like_jellyroll"/>
</dbReference>
<organism evidence="4 5">
    <name type="scientific">Cymbomonas tetramitiformis</name>
    <dbReference type="NCBI Taxonomy" id="36881"/>
    <lineage>
        <taxon>Eukaryota</taxon>
        <taxon>Viridiplantae</taxon>
        <taxon>Chlorophyta</taxon>
        <taxon>Pyramimonadophyceae</taxon>
        <taxon>Pyramimonadales</taxon>
        <taxon>Pyramimonadaceae</taxon>
        <taxon>Cymbomonas</taxon>
    </lineage>
</organism>
<evidence type="ECO:0000259" key="3">
    <source>
        <dbReference type="Pfam" id="PF02678"/>
    </source>
</evidence>
<name>A0AAE0GD06_9CHLO</name>
<dbReference type="Pfam" id="PF02678">
    <property type="entry name" value="Pirin"/>
    <property type="match status" value="1"/>
</dbReference>
<accession>A0AAE0GD06</accession>
<dbReference type="AlphaFoldDB" id="A0AAE0GD06"/>
<comment type="caution">
    <text evidence="4">The sequence shown here is derived from an EMBL/GenBank/DDBJ whole genome shotgun (WGS) entry which is preliminary data.</text>
</comment>